<feature type="non-terminal residue" evidence="1">
    <location>
        <position position="1"/>
    </location>
</feature>
<proteinExistence type="predicted"/>
<keyword evidence="2" id="KW-1185">Reference proteome</keyword>
<reference evidence="1 2" key="1">
    <citation type="submission" date="2016-11" db="EMBL/GenBank/DDBJ databases">
        <authorList>
            <consortium name="Urmite Genomes"/>
        </authorList>
    </citation>
    <scope>NUCLEOTIDE SEQUENCE [LARGE SCALE GENOMIC DNA]</scope>
    <source>
        <strain evidence="1 2">A11</strain>
    </source>
</reference>
<name>A0A1M7XV32_9VIRU</name>
<gene>
    <name evidence="1" type="ORF">BQ3484_320</name>
</gene>
<dbReference type="GeneID" id="30523285"/>
<organism evidence="1 2">
    <name type="scientific">Cedratvirus A11</name>
    <dbReference type="NCBI Taxonomy" id="1903266"/>
    <lineage>
        <taxon>Viruses</taxon>
        <taxon>Pithoviruses</taxon>
        <taxon>Orthocedratvirinae</taxon>
        <taxon>Alphacedratvirus</taxon>
        <taxon>Alphacedratvirus aljazairmassiliense</taxon>
    </lineage>
</organism>
<dbReference type="EMBL" id="LT671577">
    <property type="protein sequence ID" value="SHO33388.1"/>
    <property type="molecule type" value="Genomic_DNA"/>
</dbReference>
<dbReference type="KEGG" id="vg:30523285"/>
<evidence type="ECO:0000313" key="2">
    <source>
        <dbReference type="Proteomes" id="UP000201465"/>
    </source>
</evidence>
<dbReference type="Proteomes" id="UP000201465">
    <property type="component" value="Segment"/>
</dbReference>
<dbReference type="RefSeq" id="YP_009329260.1">
    <property type="nucleotide sequence ID" value="NC_032108.1"/>
</dbReference>
<accession>A0A1M7XV32</accession>
<sequence length="115" mass="13222">VQHIKKSMTVNYAKVIILGNDESEKEFLLHSLSETLMIETDKVKVSCYQRYALWLVRGKNYYGGADKAIILHGGKGKCVLDWHNEVRKSLGQEVSIYHLYGNKEQKLVSIERILL</sequence>
<protein>
    <submittedName>
        <fullName evidence="1">Uncharacterized protein</fullName>
    </submittedName>
</protein>
<evidence type="ECO:0000313" key="1">
    <source>
        <dbReference type="EMBL" id="SHO33388.1"/>
    </source>
</evidence>